<dbReference type="Gene3D" id="2.60.120.200">
    <property type="match status" value="1"/>
</dbReference>
<keyword evidence="17 22" id="KW-0675">Receptor</keyword>
<dbReference type="SMART" id="SM00220">
    <property type="entry name" value="S_TKc"/>
    <property type="match status" value="1"/>
</dbReference>
<dbReference type="InterPro" id="IPR008271">
    <property type="entry name" value="Ser/Thr_kinase_AS"/>
</dbReference>
<keyword evidence="13 22" id="KW-0418">Kinase</keyword>
<dbReference type="PROSITE" id="PS00108">
    <property type="entry name" value="PROTEIN_KINASE_ST"/>
    <property type="match status" value="1"/>
</dbReference>
<evidence type="ECO:0000256" key="3">
    <source>
        <dbReference type="ARBA" id="ARBA00008536"/>
    </source>
</evidence>
<dbReference type="GO" id="GO:0002229">
    <property type="term" value="P:defense response to oomycetes"/>
    <property type="evidence" value="ECO:0007669"/>
    <property type="project" value="UniProtKB-ARBA"/>
</dbReference>
<dbReference type="InterPro" id="IPR017441">
    <property type="entry name" value="Protein_kinase_ATP_BS"/>
</dbReference>
<feature type="binding site" evidence="19">
    <location>
        <position position="371"/>
    </location>
    <ligand>
        <name>ATP</name>
        <dbReference type="ChEBI" id="CHEBI:30616"/>
    </ligand>
</feature>
<name>A0A834WRW7_9FABA</name>
<evidence type="ECO:0000256" key="6">
    <source>
        <dbReference type="ARBA" id="ARBA00022475"/>
    </source>
</evidence>
<dbReference type="AlphaFoldDB" id="A0A834WRW7"/>
<dbReference type="InterPro" id="IPR050528">
    <property type="entry name" value="L-type_Lectin-RKs"/>
</dbReference>
<keyword evidence="12 19" id="KW-0547">Nucleotide-binding</keyword>
<dbReference type="PROSITE" id="PS50011">
    <property type="entry name" value="PROTEIN_KINASE_DOM"/>
    <property type="match status" value="1"/>
</dbReference>
<dbReference type="PANTHER" id="PTHR27007">
    <property type="match status" value="1"/>
</dbReference>
<comment type="similarity">
    <text evidence="4">In the C-terminal section; belongs to the protein kinase superfamily. Ser/Thr protein kinase family.</text>
</comment>
<evidence type="ECO:0000256" key="20">
    <source>
        <dbReference type="SAM" id="Phobius"/>
    </source>
</evidence>
<dbReference type="SUPFAM" id="SSF56112">
    <property type="entry name" value="Protein kinase-like (PK-like)"/>
    <property type="match status" value="1"/>
</dbReference>
<evidence type="ECO:0000256" key="1">
    <source>
        <dbReference type="ARBA" id="ARBA00004251"/>
    </source>
</evidence>
<evidence type="ECO:0000256" key="4">
    <source>
        <dbReference type="ARBA" id="ARBA00010217"/>
    </source>
</evidence>
<keyword evidence="8" id="KW-0808">Transferase</keyword>
<evidence type="ECO:0000313" key="23">
    <source>
        <dbReference type="Proteomes" id="UP000634136"/>
    </source>
</evidence>
<accession>A0A834WRW7</accession>
<keyword evidence="6" id="KW-1003">Cell membrane</keyword>
<dbReference type="FunFam" id="1.10.510.10:FF:000240">
    <property type="entry name" value="Lectin-domain containing receptor kinase A4.3"/>
    <property type="match status" value="1"/>
</dbReference>
<keyword evidence="14 19" id="KW-0067">ATP-binding</keyword>
<dbReference type="InterPro" id="IPR011009">
    <property type="entry name" value="Kinase-like_dom_sf"/>
</dbReference>
<evidence type="ECO:0000256" key="9">
    <source>
        <dbReference type="ARBA" id="ARBA00022692"/>
    </source>
</evidence>
<keyword evidence="15 20" id="KW-1133">Transmembrane helix</keyword>
<keyword evidence="11 22" id="KW-0430">Lectin</keyword>
<comment type="subcellular location">
    <subcellularLocation>
        <location evidence="1">Cell membrane</location>
        <topology evidence="1">Single-pass type I membrane protein</topology>
    </subcellularLocation>
</comment>
<keyword evidence="18" id="KW-0325">Glycoprotein</keyword>
<keyword evidence="16 20" id="KW-0472">Membrane</keyword>
<dbReference type="Pfam" id="PF00139">
    <property type="entry name" value="Lectin_legB"/>
    <property type="match status" value="1"/>
</dbReference>
<evidence type="ECO:0000313" key="22">
    <source>
        <dbReference type="EMBL" id="KAF7830286.1"/>
    </source>
</evidence>
<comment type="caution">
    <text evidence="22">The sequence shown here is derived from an EMBL/GenBank/DDBJ whole genome shotgun (WGS) entry which is preliminary data.</text>
</comment>
<dbReference type="Pfam" id="PF00069">
    <property type="entry name" value="Pkinase"/>
    <property type="match status" value="1"/>
</dbReference>
<dbReference type="EC" id="2.7.11.1" evidence="5"/>
<evidence type="ECO:0000256" key="17">
    <source>
        <dbReference type="ARBA" id="ARBA00023170"/>
    </source>
</evidence>
<keyword evidence="23" id="KW-1185">Reference proteome</keyword>
<comment type="similarity">
    <text evidence="2">Belongs to the leguminous lectin family.</text>
</comment>
<evidence type="ECO:0000256" key="16">
    <source>
        <dbReference type="ARBA" id="ARBA00023136"/>
    </source>
</evidence>
<gene>
    <name evidence="22" type="ORF">G2W53_012619</name>
</gene>
<keyword evidence="9 20" id="KW-0812">Transmembrane</keyword>
<dbReference type="PROSITE" id="PS00307">
    <property type="entry name" value="LECTIN_LEGUME_BETA"/>
    <property type="match status" value="1"/>
</dbReference>
<feature type="transmembrane region" description="Helical" evidence="20">
    <location>
        <begin position="278"/>
        <end position="301"/>
    </location>
</feature>
<dbReference type="InterPro" id="IPR019825">
    <property type="entry name" value="Lectin_legB_Mn/Ca_BS"/>
</dbReference>
<dbReference type="GO" id="GO:0005524">
    <property type="term" value="F:ATP binding"/>
    <property type="evidence" value="ECO:0007669"/>
    <property type="project" value="UniProtKB-UniRule"/>
</dbReference>
<dbReference type="GO" id="GO:0030246">
    <property type="term" value="F:carbohydrate binding"/>
    <property type="evidence" value="ECO:0007669"/>
    <property type="project" value="UniProtKB-KW"/>
</dbReference>
<reference evidence="22" key="1">
    <citation type="submission" date="2020-09" db="EMBL/GenBank/DDBJ databases">
        <title>Genome-Enabled Discovery of Anthraquinone Biosynthesis in Senna tora.</title>
        <authorList>
            <person name="Kang S.-H."/>
            <person name="Pandey R.P."/>
            <person name="Lee C.-M."/>
            <person name="Sim J.-S."/>
            <person name="Jeong J.-T."/>
            <person name="Choi B.-S."/>
            <person name="Jung M."/>
            <person name="Ginzburg D."/>
            <person name="Zhao K."/>
            <person name="Won S.Y."/>
            <person name="Oh T.-J."/>
            <person name="Yu Y."/>
            <person name="Kim N.-H."/>
            <person name="Lee O.R."/>
            <person name="Lee T.-H."/>
            <person name="Bashyal P."/>
            <person name="Kim T.-S."/>
            <person name="Lee W.-H."/>
            <person name="Kawkins C."/>
            <person name="Kim C.-K."/>
            <person name="Kim J.S."/>
            <person name="Ahn B.O."/>
            <person name="Rhee S.Y."/>
            <person name="Sohng J.K."/>
        </authorList>
    </citation>
    <scope>NUCLEOTIDE SEQUENCE</scope>
    <source>
        <tissue evidence="22">Leaf</tissue>
    </source>
</reference>
<keyword evidence="10" id="KW-0732">Signal</keyword>
<keyword evidence="7" id="KW-0723">Serine/threonine-protein kinase</keyword>
<dbReference type="OrthoDB" id="1925696at2759"/>
<evidence type="ECO:0000259" key="21">
    <source>
        <dbReference type="PROSITE" id="PS50011"/>
    </source>
</evidence>
<proteinExistence type="inferred from homology"/>
<organism evidence="22 23">
    <name type="scientific">Senna tora</name>
    <dbReference type="NCBI Taxonomy" id="362788"/>
    <lineage>
        <taxon>Eukaryota</taxon>
        <taxon>Viridiplantae</taxon>
        <taxon>Streptophyta</taxon>
        <taxon>Embryophyta</taxon>
        <taxon>Tracheophyta</taxon>
        <taxon>Spermatophyta</taxon>
        <taxon>Magnoliopsida</taxon>
        <taxon>eudicotyledons</taxon>
        <taxon>Gunneridae</taxon>
        <taxon>Pentapetalae</taxon>
        <taxon>rosids</taxon>
        <taxon>fabids</taxon>
        <taxon>Fabales</taxon>
        <taxon>Fabaceae</taxon>
        <taxon>Caesalpinioideae</taxon>
        <taxon>Cassia clade</taxon>
        <taxon>Senna</taxon>
    </lineage>
</organism>
<evidence type="ECO:0000256" key="7">
    <source>
        <dbReference type="ARBA" id="ARBA00022527"/>
    </source>
</evidence>
<evidence type="ECO:0000256" key="10">
    <source>
        <dbReference type="ARBA" id="ARBA00022729"/>
    </source>
</evidence>
<evidence type="ECO:0000256" key="18">
    <source>
        <dbReference type="ARBA" id="ARBA00023180"/>
    </source>
</evidence>
<dbReference type="InterPro" id="IPR000719">
    <property type="entry name" value="Prot_kinase_dom"/>
</dbReference>
<dbReference type="Proteomes" id="UP000634136">
    <property type="component" value="Unassembled WGS sequence"/>
</dbReference>
<evidence type="ECO:0000256" key="11">
    <source>
        <dbReference type="ARBA" id="ARBA00022734"/>
    </source>
</evidence>
<evidence type="ECO:0000256" key="2">
    <source>
        <dbReference type="ARBA" id="ARBA00007606"/>
    </source>
</evidence>
<evidence type="ECO:0000256" key="13">
    <source>
        <dbReference type="ARBA" id="ARBA00022777"/>
    </source>
</evidence>
<dbReference type="CDD" id="cd06899">
    <property type="entry name" value="lectin_legume_LecRK_Arcelin_ConA"/>
    <property type="match status" value="1"/>
</dbReference>
<dbReference type="GO" id="GO:0004674">
    <property type="term" value="F:protein serine/threonine kinase activity"/>
    <property type="evidence" value="ECO:0007669"/>
    <property type="project" value="UniProtKB-KW"/>
</dbReference>
<dbReference type="EMBL" id="JAAIUW010000005">
    <property type="protein sequence ID" value="KAF7830286.1"/>
    <property type="molecule type" value="Genomic_DNA"/>
</dbReference>
<evidence type="ECO:0000256" key="12">
    <source>
        <dbReference type="ARBA" id="ARBA00022741"/>
    </source>
</evidence>
<dbReference type="GO" id="GO:0005886">
    <property type="term" value="C:plasma membrane"/>
    <property type="evidence" value="ECO:0007669"/>
    <property type="project" value="UniProtKB-SubCell"/>
</dbReference>
<evidence type="ECO:0000256" key="5">
    <source>
        <dbReference type="ARBA" id="ARBA00012513"/>
    </source>
</evidence>
<comment type="similarity">
    <text evidence="3">In the N-terminal section; belongs to the leguminous lectin family.</text>
</comment>
<dbReference type="SUPFAM" id="SSF49899">
    <property type="entry name" value="Concanavalin A-like lectins/glucanases"/>
    <property type="match status" value="1"/>
</dbReference>
<dbReference type="InterPro" id="IPR013320">
    <property type="entry name" value="ConA-like_dom_sf"/>
</dbReference>
<evidence type="ECO:0000256" key="19">
    <source>
        <dbReference type="PROSITE-ProRule" id="PRU10141"/>
    </source>
</evidence>
<sequence length="600" mass="65366">MNEGRNKELQDSIQKTSSSTKTSHITTFSFASFSPGSCSNGELLCMGSAATSGEGYINLTPDPSNSSSTTNQIGRVLYPQRVPVWPALITTTFTIRITPMPNSTSSGDGITFLLAQDNNPSPPQSYGAYLGLFEKSPQVEFLQQIAVEFDTFMNEFDPDGNHIGIDTRSIVTPVAAVSLNDSGIQLTSGRDIEVQIDYDGSDNTLYVSMGYSRTQLKTILNQSIELSNIVPSAAYVGFTASTGSALPESHQVLNWVFTSVPLPLASGKTSKEDTLKTILVIVIPILGVAFISSVPFIWEVVKRGGEKGKKEEDIESLSRRSGADMPKEFTFKQLSKATCKFSKDNLLGRGGFGCVYKGFLTDPKRTIAVKKISATSKQGLASALLYLHEECGSPMVHRDVKPNNVMLDSNYNPQLGDFGLARLLHNDESVLTNLIGTPGYLAPEIGFTGKATPESDVYSFGIVMLEVICGKRSISMVENGLVDYVWDMYLGNTLLECVDNKLMRQQLDEEEAKRALMVGLACSHPNSMLRPKMRKVVHILLNRSEPLMELPKERPTGVYMLVPSSSAITNLGAACCADRHPLLQTTATSLDEISIVYDQP</sequence>
<dbReference type="InterPro" id="IPR001220">
    <property type="entry name" value="Legume_lectin_dom"/>
</dbReference>
<feature type="domain" description="Protein kinase" evidence="21">
    <location>
        <begin position="258"/>
        <end position="527"/>
    </location>
</feature>
<evidence type="ECO:0000256" key="14">
    <source>
        <dbReference type="ARBA" id="ARBA00022840"/>
    </source>
</evidence>
<dbReference type="Gene3D" id="1.10.510.10">
    <property type="entry name" value="Transferase(Phosphotransferase) domain 1"/>
    <property type="match status" value="1"/>
</dbReference>
<evidence type="ECO:0000256" key="8">
    <source>
        <dbReference type="ARBA" id="ARBA00022679"/>
    </source>
</evidence>
<dbReference type="PROSITE" id="PS00107">
    <property type="entry name" value="PROTEIN_KINASE_ATP"/>
    <property type="match status" value="1"/>
</dbReference>
<protein>
    <recommendedName>
        <fullName evidence="5">non-specific serine/threonine protein kinase</fullName>
        <ecNumber evidence="5">2.7.11.1</ecNumber>
    </recommendedName>
</protein>
<evidence type="ECO:0000256" key="15">
    <source>
        <dbReference type="ARBA" id="ARBA00022989"/>
    </source>
</evidence>